<dbReference type="InterPro" id="IPR022742">
    <property type="entry name" value="Hydrolase_4"/>
</dbReference>
<dbReference type="Gene3D" id="3.40.50.1820">
    <property type="entry name" value="alpha/beta hydrolase"/>
    <property type="match status" value="1"/>
</dbReference>
<evidence type="ECO:0000313" key="4">
    <source>
        <dbReference type="Proteomes" id="UP000186406"/>
    </source>
</evidence>
<feature type="compositionally biased region" description="Low complexity" evidence="1">
    <location>
        <begin position="27"/>
        <end position="39"/>
    </location>
</feature>
<sequence length="359" mass="38655">MTVPPGRAAASGEPLSGGSPVGGSSLGGSPVDSSPVGGLDAREPDAVAPAAAPMTDGEAVEIACADGVRLGGHRWRERDRPAKAVVVVNPATGVLARYYHRYARFLAGHGFEALTYDYRGIGASRPARLRGCGYRWHDWGTRDFEAALRFADELAAGRPVMVVGHSIGGFLPGLSASAPRIDRMLTVGAQYAWWRDYAAARRAGLVLKWHVAMPLVTALCGYFPGRRLGWLEDLPAGVANDWSFRRARMELSHPAAERDAILGRFAAVRAPILAVGVSDDELGTPRAIGRSLAYYAGAPRTQVELQPADFGLAEIGHFALFHSRFADSFWRDMLLWLEQGRNPWPERTLHGPTLPGGTP</sequence>
<reference evidence="3 4" key="1">
    <citation type="submission" date="2016-12" db="EMBL/GenBank/DDBJ databases">
        <authorList>
            <person name="Song W.-J."/>
            <person name="Kurnit D.M."/>
        </authorList>
    </citation>
    <scope>NUCLEOTIDE SEQUENCE [LARGE SCALE GENOMIC DNA]</scope>
    <source>
        <strain evidence="3 4">DSM 19599</strain>
    </source>
</reference>
<evidence type="ECO:0000313" key="3">
    <source>
        <dbReference type="EMBL" id="SHO65934.1"/>
    </source>
</evidence>
<dbReference type="AlphaFoldDB" id="A0A1M7ZM06"/>
<feature type="domain" description="Serine aminopeptidase S33" evidence="2">
    <location>
        <begin position="81"/>
        <end position="197"/>
    </location>
</feature>
<evidence type="ECO:0000259" key="2">
    <source>
        <dbReference type="Pfam" id="PF12146"/>
    </source>
</evidence>
<keyword evidence="3" id="KW-0378">Hydrolase</keyword>
<feature type="region of interest" description="Disordered" evidence="1">
    <location>
        <begin position="1"/>
        <end position="53"/>
    </location>
</feature>
<organism evidence="3 4">
    <name type="scientific">Pseudoxanthobacter soli DSM 19599</name>
    <dbReference type="NCBI Taxonomy" id="1123029"/>
    <lineage>
        <taxon>Bacteria</taxon>
        <taxon>Pseudomonadati</taxon>
        <taxon>Pseudomonadota</taxon>
        <taxon>Alphaproteobacteria</taxon>
        <taxon>Hyphomicrobiales</taxon>
        <taxon>Segnochrobactraceae</taxon>
        <taxon>Pseudoxanthobacter</taxon>
    </lineage>
</organism>
<dbReference type="GO" id="GO:0016787">
    <property type="term" value="F:hydrolase activity"/>
    <property type="evidence" value="ECO:0007669"/>
    <property type="project" value="UniProtKB-KW"/>
</dbReference>
<proteinExistence type="predicted"/>
<dbReference type="Proteomes" id="UP000186406">
    <property type="component" value="Unassembled WGS sequence"/>
</dbReference>
<dbReference type="Pfam" id="PF12146">
    <property type="entry name" value="Hydrolase_4"/>
    <property type="match status" value="1"/>
</dbReference>
<evidence type="ECO:0000256" key="1">
    <source>
        <dbReference type="SAM" id="MobiDB-lite"/>
    </source>
</evidence>
<name>A0A1M7ZM06_9HYPH</name>
<dbReference type="EMBL" id="FRXO01000005">
    <property type="protein sequence ID" value="SHO65934.1"/>
    <property type="molecule type" value="Genomic_DNA"/>
</dbReference>
<dbReference type="InterPro" id="IPR029058">
    <property type="entry name" value="AB_hydrolase_fold"/>
</dbReference>
<gene>
    <name evidence="3" type="ORF">SAMN02745172_02583</name>
</gene>
<protein>
    <submittedName>
        <fullName evidence="3">Predicted alpha/beta hydrolase</fullName>
    </submittedName>
</protein>
<accession>A0A1M7ZM06</accession>
<dbReference type="SUPFAM" id="SSF53474">
    <property type="entry name" value="alpha/beta-Hydrolases"/>
    <property type="match status" value="1"/>
</dbReference>
<keyword evidence="4" id="KW-1185">Reference proteome</keyword>